<reference evidence="2 3" key="1">
    <citation type="journal article" date="2006" name="J. Bacteriol.">
        <title>Complete genome sequence of the dehalorespiring bacterium Desulfitobacterium hafniense Y51 and comparison with Dehalococcoides ethenogenes 195.</title>
        <authorList>
            <person name="Nonaka H."/>
            <person name="Keresztes G."/>
            <person name="Shinoda Y."/>
            <person name="Ikenaga Y."/>
            <person name="Abe M."/>
            <person name="Naito K."/>
            <person name="Inatomi K."/>
            <person name="Furukawa K."/>
            <person name="Inui M."/>
            <person name="Yukawa H."/>
        </authorList>
    </citation>
    <scope>NUCLEOTIDE SEQUENCE [LARGE SCALE GENOMIC DNA]</scope>
    <source>
        <strain evidence="2 3">Y51</strain>
    </source>
</reference>
<evidence type="ECO:0000313" key="3">
    <source>
        <dbReference type="Proteomes" id="UP000001946"/>
    </source>
</evidence>
<dbReference type="KEGG" id="dsy:DSY0880"/>
<dbReference type="Proteomes" id="UP000001946">
    <property type="component" value="Chromosome"/>
</dbReference>
<dbReference type="EMBL" id="AP008230">
    <property type="protein sequence ID" value="BAE82669.1"/>
    <property type="molecule type" value="Genomic_DNA"/>
</dbReference>
<feature type="domain" description="Dinitrogenase iron-molybdenum cofactor biosynthesis" evidence="1">
    <location>
        <begin position="13"/>
        <end position="99"/>
    </location>
</feature>
<gene>
    <name evidence="2" type="ordered locus">DSY0880</name>
</gene>
<dbReference type="PANTHER" id="PTHR42983:SF1">
    <property type="entry name" value="IRON-MOLYBDENUM PROTEIN"/>
    <property type="match status" value="1"/>
</dbReference>
<dbReference type="SUPFAM" id="SSF53146">
    <property type="entry name" value="Nitrogenase accessory factor-like"/>
    <property type="match status" value="1"/>
</dbReference>
<accession>Q24Z73</accession>
<dbReference type="RefSeq" id="WP_011459399.1">
    <property type="nucleotide sequence ID" value="NC_007907.1"/>
</dbReference>
<protein>
    <recommendedName>
        <fullName evidence="1">Dinitrogenase iron-molybdenum cofactor biosynthesis domain-containing protein</fullName>
    </recommendedName>
</protein>
<dbReference type="Gene3D" id="3.30.420.130">
    <property type="entry name" value="Dinitrogenase iron-molybdenum cofactor biosynthesis domain"/>
    <property type="match status" value="1"/>
</dbReference>
<dbReference type="InterPro" id="IPR036105">
    <property type="entry name" value="DiNase_FeMo-co_biosyn_sf"/>
</dbReference>
<dbReference type="eggNOG" id="COG1433">
    <property type="taxonomic scope" value="Bacteria"/>
</dbReference>
<proteinExistence type="predicted"/>
<dbReference type="HOGENOM" id="CLU_104194_0_0_9"/>
<evidence type="ECO:0000259" key="1">
    <source>
        <dbReference type="Pfam" id="PF02579"/>
    </source>
</evidence>
<organism evidence="2 3">
    <name type="scientific">Desulfitobacterium hafniense (strain Y51)</name>
    <dbReference type="NCBI Taxonomy" id="138119"/>
    <lineage>
        <taxon>Bacteria</taxon>
        <taxon>Bacillati</taxon>
        <taxon>Bacillota</taxon>
        <taxon>Clostridia</taxon>
        <taxon>Eubacteriales</taxon>
        <taxon>Desulfitobacteriaceae</taxon>
        <taxon>Desulfitobacterium</taxon>
    </lineage>
</organism>
<dbReference type="AlphaFoldDB" id="Q24Z73"/>
<name>Q24Z73_DESHY</name>
<sequence length="119" mass="13156">MKIAVTANGDTLESVVPDTFEESANLFIIETDDGTYEVFNNPEGQGGEGLAMTKEIIGRDCEAVISGSIEKAAFEKLSLAQVTRYMGAKYKIREVLNLMEAYELEYIRVPNGEVYVPHT</sequence>
<evidence type="ECO:0000313" key="2">
    <source>
        <dbReference type="EMBL" id="BAE82669.1"/>
    </source>
</evidence>
<dbReference type="STRING" id="138119.DSY0880"/>
<dbReference type="InterPro" id="IPR003731">
    <property type="entry name" value="Di-Nase_FeMo-co_biosynth"/>
</dbReference>
<dbReference type="PANTHER" id="PTHR42983">
    <property type="entry name" value="DINITROGENASE IRON-MOLYBDENUM COFACTOR PROTEIN-RELATED"/>
    <property type="match status" value="1"/>
</dbReference>
<dbReference type="Pfam" id="PF02579">
    <property type="entry name" value="Nitro_FeMo-Co"/>
    <property type="match status" value="1"/>
</dbReference>
<keyword evidence="3" id="KW-1185">Reference proteome</keyword>